<evidence type="ECO:0000259" key="8">
    <source>
        <dbReference type="Pfam" id="PF17120"/>
    </source>
</evidence>
<gene>
    <name evidence="9" type="ORF">Tdes44962_MAKER08228</name>
</gene>
<dbReference type="GO" id="GO:0016239">
    <property type="term" value="P:positive regulation of macroautophagy"/>
    <property type="evidence" value="ECO:0007669"/>
    <property type="project" value="TreeGrafter"/>
</dbReference>
<dbReference type="GO" id="GO:1904263">
    <property type="term" value="P:positive regulation of TORC1 signaling"/>
    <property type="evidence" value="ECO:0007669"/>
    <property type="project" value="TreeGrafter"/>
</dbReference>
<accession>A0A9W7SX53</accession>
<keyword evidence="10" id="KW-1185">Reference proteome</keyword>
<feature type="region of interest" description="Disordered" evidence="7">
    <location>
        <begin position="867"/>
        <end position="912"/>
    </location>
</feature>
<dbReference type="InterPro" id="IPR036322">
    <property type="entry name" value="WD40_repeat_dom_sf"/>
</dbReference>
<feature type="repeat" description="WD" evidence="6">
    <location>
        <begin position="272"/>
        <end position="313"/>
    </location>
</feature>
<dbReference type="GO" id="GO:0005829">
    <property type="term" value="C:cytosol"/>
    <property type="evidence" value="ECO:0007669"/>
    <property type="project" value="TreeGrafter"/>
</dbReference>
<proteinExistence type="predicted"/>
<feature type="region of interest" description="Disordered" evidence="7">
    <location>
        <begin position="792"/>
        <end position="811"/>
    </location>
</feature>
<dbReference type="EMBL" id="RIBY02000724">
    <property type="protein sequence ID" value="KAH9838172.1"/>
    <property type="molecule type" value="Genomic_DNA"/>
</dbReference>
<feature type="region of interest" description="Disordered" evidence="7">
    <location>
        <begin position="433"/>
        <end position="457"/>
    </location>
</feature>
<feature type="compositionally biased region" description="Polar residues" evidence="7">
    <location>
        <begin position="448"/>
        <end position="457"/>
    </location>
</feature>
<keyword evidence="1 6" id="KW-0853">WD repeat</keyword>
<evidence type="ECO:0000256" key="6">
    <source>
        <dbReference type="PROSITE-ProRule" id="PRU00221"/>
    </source>
</evidence>
<organism evidence="9 10">
    <name type="scientific">Teratosphaeria destructans</name>
    <dbReference type="NCBI Taxonomy" id="418781"/>
    <lineage>
        <taxon>Eukaryota</taxon>
        <taxon>Fungi</taxon>
        <taxon>Dikarya</taxon>
        <taxon>Ascomycota</taxon>
        <taxon>Pezizomycotina</taxon>
        <taxon>Dothideomycetes</taxon>
        <taxon>Dothideomycetidae</taxon>
        <taxon>Mycosphaerellales</taxon>
        <taxon>Teratosphaeriaceae</taxon>
        <taxon>Teratosphaeria</taxon>
    </lineage>
</organism>
<keyword evidence="2" id="KW-0479">Metal-binding</keyword>
<reference evidence="9 10" key="2">
    <citation type="journal article" date="2021" name="Curr. Genet.">
        <title>Genetic response to nitrogen starvation in the aggressive Eucalyptus foliar pathogen Teratosphaeria destructans.</title>
        <authorList>
            <person name="Havenga M."/>
            <person name="Wingfield B.D."/>
            <person name="Wingfield M.J."/>
            <person name="Dreyer L.L."/>
            <person name="Roets F."/>
            <person name="Aylward J."/>
        </authorList>
    </citation>
    <scope>NUCLEOTIDE SEQUENCE [LARGE SCALE GENOMIC DNA]</scope>
    <source>
        <strain evidence="9">CMW44962</strain>
    </source>
</reference>
<dbReference type="InterPro" id="IPR015943">
    <property type="entry name" value="WD40/YVTN_repeat-like_dom_sf"/>
</dbReference>
<dbReference type="PROSITE" id="PS00678">
    <property type="entry name" value="WD_REPEATS_1"/>
    <property type="match status" value="2"/>
</dbReference>
<dbReference type="SMART" id="SM00320">
    <property type="entry name" value="WD40"/>
    <property type="match status" value="4"/>
</dbReference>
<feature type="repeat" description="WD" evidence="6">
    <location>
        <begin position="178"/>
        <end position="220"/>
    </location>
</feature>
<dbReference type="SUPFAM" id="SSF50978">
    <property type="entry name" value="WD40 repeat-like"/>
    <property type="match status" value="1"/>
</dbReference>
<dbReference type="Proteomes" id="UP001138500">
    <property type="component" value="Unassembled WGS sequence"/>
</dbReference>
<feature type="domain" description="WDR59/RTC1-like RING zinc finger" evidence="8">
    <location>
        <begin position="1072"/>
        <end position="1109"/>
    </location>
</feature>
<dbReference type="Pfam" id="PF00400">
    <property type="entry name" value="WD40"/>
    <property type="match status" value="2"/>
</dbReference>
<dbReference type="PANTHER" id="PTHR46200">
    <property type="entry name" value="GATOR COMPLEX PROTEIN WDR24"/>
    <property type="match status" value="1"/>
</dbReference>
<dbReference type="InterPro" id="IPR019775">
    <property type="entry name" value="WD40_repeat_CS"/>
</dbReference>
<keyword evidence="5" id="KW-0862">Zinc</keyword>
<feature type="region of interest" description="Disordered" evidence="7">
    <location>
        <begin position="1"/>
        <end position="34"/>
    </location>
</feature>
<dbReference type="CDD" id="cd16488">
    <property type="entry name" value="mRING-H2-C3H3C2_Mio-like"/>
    <property type="match status" value="1"/>
</dbReference>
<evidence type="ECO:0000313" key="10">
    <source>
        <dbReference type="Proteomes" id="UP001138500"/>
    </source>
</evidence>
<dbReference type="AlphaFoldDB" id="A0A9W7SX53"/>
<evidence type="ECO:0000256" key="1">
    <source>
        <dbReference type="ARBA" id="ARBA00022574"/>
    </source>
</evidence>
<dbReference type="InterPro" id="IPR001680">
    <property type="entry name" value="WD40_rpt"/>
</dbReference>
<dbReference type="PROSITE" id="PS50082">
    <property type="entry name" value="WD_REPEATS_2"/>
    <property type="match status" value="2"/>
</dbReference>
<keyword evidence="3" id="KW-0677">Repeat</keyword>
<sequence>MSHERRETTASSQTSIPNAPPLPVPRPLQRARDAAYRVFGYQSRPQSPEQDDHARSVACGRYASLGATQNATASHKTGLEIKTISINDSGTHAVLGGKQIFKTIKVEHGTCTEELNIRTQLLSNPRQASGQPRQIFSVDIADVAWAKRDSGDYVAAATESGKIILYNLGRAMDPGVQLHEHQRQVHRVTFNPHSGNLLLSGSQDGTVRLWDIRDARHQAKSLQSRDKYSGQSDGVRDVKWSPSDVFDFAFGTDGGYIQCWDFRMTRSAKVKIAAHVSPCNTVDWHPDGRHVTSGSTDKSVKVWNMSQNGRQKAAYELRTPFPVMNARWRPPCESSPDGSGARQCTQLLTAYNREYPVIHIWDLRRPSLPFREMCPYSTGPTDLLWHSQDLLWTVGREGVFLQADIQHAPKVIHKRNLQSIATSVKGDVSFIAQKRNPRRVPELPQPSSPTALSWPSQSFSMSPDTSFLSRSWADDTLDHSFLTVQPSHRPSKVANDMKIGNTGSTFDAASATRSIALLDRIMKNSRASVPSQVAIEGQAPYSGDIHIYKHLAGQYTMKVDLRFALDETFLGTIEAHLANNVRQAYAVGQYQLSQSWKLTSYWTLMHLKSRMQRQNTVPQKGIRLSYLDAKTHSFGDKAMKVLAHHKKSPQHTPASLRPTSTTHHRILHESTSNMATPRAKPVATNGKSSDHDEAMRLPDPDRDEQLTLPPSLHQHASMPRPVPERKLTAVNLSDFDKQSTDIKTDKIDMVRKWSVSAEQPLKPQPDHPKYVNIPPKLVKHDSDESFTFLAASTDSRGSSGPASFVDEKPSELVTERPSRIVRISPAAIEATSIARKALTTGDEAYLRGPRDGYLDIRKAKAGDEIGSDAINGFSADAPPERPNGVTANTPPPSSPVIDEEPHSLPDDPQTDLEEGKPFTLCELLLKLVSFYAGKSDAQTASTLLTLIAPLLPTTHPLTRREQEATIVTYGDAYINSGFTEKQIRDMFDKHLRHTIMAGLQPLQIEAILATYHEQLVALGLLQEAAHLRALAYPAYPAVYEDYTTTNRLQVDVHNGPCSFCWDLQSRDGRASTTTICFKCHHGGHAGCMREWFEGEKGQGCPTGCGCICVV</sequence>
<dbReference type="InterPro" id="IPR049566">
    <property type="entry name" value="WDR59_RTC1-like_RING_Znf"/>
</dbReference>
<dbReference type="GO" id="GO:0008270">
    <property type="term" value="F:zinc ion binding"/>
    <property type="evidence" value="ECO:0007669"/>
    <property type="project" value="UniProtKB-KW"/>
</dbReference>
<dbReference type="GO" id="GO:0061700">
    <property type="term" value="C:GATOR2 complex"/>
    <property type="evidence" value="ECO:0007669"/>
    <property type="project" value="TreeGrafter"/>
</dbReference>
<reference evidence="9 10" key="1">
    <citation type="journal article" date="2018" name="IMA Fungus">
        <title>IMA Genome-F 10: Nine draft genome sequences of Claviceps purpurea s.lat., including C. arundinis, C. humidiphila, and C. cf. spartinae, pseudomolecules for the pitch canker pathogen Fusarium circinatum, draft genome of Davidsoniella eucalypti, Grosmannia galeiformis, Quambalaria eucalypti, and Teratosphaeria destructans.</title>
        <authorList>
            <person name="Wingfield B.D."/>
            <person name="Liu M."/>
            <person name="Nguyen H.D."/>
            <person name="Lane F.A."/>
            <person name="Morgan S.W."/>
            <person name="De Vos L."/>
            <person name="Wilken P.M."/>
            <person name="Duong T.A."/>
            <person name="Aylward J."/>
            <person name="Coetzee M.P."/>
            <person name="Dadej K."/>
            <person name="De Beer Z.W."/>
            <person name="Findlay W."/>
            <person name="Havenga M."/>
            <person name="Kolarik M."/>
            <person name="Menzies J.G."/>
            <person name="Naidoo K."/>
            <person name="Pochopski O."/>
            <person name="Shoukouhi P."/>
            <person name="Santana Q.C."/>
            <person name="Seifert K.A."/>
            <person name="Soal N."/>
            <person name="Steenkamp E.T."/>
            <person name="Tatham C.T."/>
            <person name="van der Nest M.A."/>
            <person name="Wingfield M.J."/>
        </authorList>
    </citation>
    <scope>NUCLEOTIDE SEQUENCE [LARGE SCALE GENOMIC DNA]</scope>
    <source>
        <strain evidence="9">CMW44962</strain>
    </source>
</reference>
<dbReference type="Gene3D" id="2.130.10.10">
    <property type="entry name" value="YVTN repeat-like/Quinoprotein amine dehydrogenase"/>
    <property type="match status" value="1"/>
</dbReference>
<evidence type="ECO:0000256" key="4">
    <source>
        <dbReference type="ARBA" id="ARBA00022771"/>
    </source>
</evidence>
<dbReference type="OrthoDB" id="60955at2759"/>
<comment type="caution">
    <text evidence="9">The sequence shown here is derived from an EMBL/GenBank/DDBJ whole genome shotgun (WGS) entry which is preliminary data.</text>
</comment>
<feature type="region of interest" description="Disordered" evidence="7">
    <location>
        <begin position="668"/>
        <end position="720"/>
    </location>
</feature>
<evidence type="ECO:0000256" key="3">
    <source>
        <dbReference type="ARBA" id="ARBA00022737"/>
    </source>
</evidence>
<feature type="compositionally biased region" description="Basic and acidic residues" evidence="7">
    <location>
        <begin position="688"/>
        <end position="705"/>
    </location>
</feature>
<dbReference type="InterPro" id="IPR037590">
    <property type="entry name" value="WDR24"/>
</dbReference>
<dbReference type="PANTHER" id="PTHR46200:SF1">
    <property type="entry name" value="GATOR COMPLEX PROTEIN WDR24"/>
    <property type="match status" value="1"/>
</dbReference>
<evidence type="ECO:0000256" key="5">
    <source>
        <dbReference type="ARBA" id="ARBA00022833"/>
    </source>
</evidence>
<dbReference type="PROSITE" id="PS50294">
    <property type="entry name" value="WD_REPEATS_REGION"/>
    <property type="match status" value="2"/>
</dbReference>
<evidence type="ECO:0000313" key="9">
    <source>
        <dbReference type="EMBL" id="KAH9838172.1"/>
    </source>
</evidence>
<evidence type="ECO:0000256" key="2">
    <source>
        <dbReference type="ARBA" id="ARBA00022723"/>
    </source>
</evidence>
<protein>
    <submittedName>
        <fullName evidence="9">WD repeat-containing protein 24</fullName>
    </submittedName>
</protein>
<evidence type="ECO:0000256" key="7">
    <source>
        <dbReference type="SAM" id="MobiDB-lite"/>
    </source>
</evidence>
<name>A0A9W7SX53_9PEZI</name>
<dbReference type="Pfam" id="PF17120">
    <property type="entry name" value="zf-RING_16"/>
    <property type="match status" value="1"/>
</dbReference>
<dbReference type="GO" id="GO:0005774">
    <property type="term" value="C:vacuolar membrane"/>
    <property type="evidence" value="ECO:0007669"/>
    <property type="project" value="TreeGrafter"/>
</dbReference>
<feature type="compositionally biased region" description="Polar residues" evidence="7">
    <location>
        <begin position="792"/>
        <end position="801"/>
    </location>
</feature>
<keyword evidence="4" id="KW-0863">Zinc-finger</keyword>